<feature type="compositionally biased region" description="Basic and acidic residues" evidence="1">
    <location>
        <begin position="155"/>
        <end position="166"/>
    </location>
</feature>
<feature type="compositionally biased region" description="Basic and acidic residues" evidence="1">
    <location>
        <begin position="238"/>
        <end position="252"/>
    </location>
</feature>
<evidence type="ECO:0000313" key="2">
    <source>
        <dbReference type="EMBL" id="KLT43286.1"/>
    </source>
</evidence>
<feature type="compositionally biased region" description="Basic and acidic residues" evidence="1">
    <location>
        <begin position="58"/>
        <end position="107"/>
    </location>
</feature>
<dbReference type="EMBL" id="KQ087196">
    <property type="protein sequence ID" value="KLT43286.1"/>
    <property type="molecule type" value="Genomic_DNA"/>
</dbReference>
<sequence>MDDVDVDWGLDDDGYDDDCLSVGGDDGALNSGLADIIEELADDTKTNPMKPQEVALTEEAKRNGERRSEQRGTENNEEKYLEDREEKLEKHVEESSTTKEMRPEGKPESMSNPTSSKTASNPAAVQTPRSYQQAVSPPPPKSKASSPPQRSILSVRDRRAPSHETSPHGLQAESRDGPRRQEPRNDSHRESDRRGGKARPVDERHDKARMDDKTRRTGWEPDERREVRLERHRAAWREDEVRSLRSSDDGYHLKGAFQQPLHNSTDGLPEGWRRIVPEKAFREGIPIPVAPQGGPGPFFYRHEETGVGQWEKPMGKSVDKPTEQVHEPNPTDQTGHVDRSKDNRRNGSEEPKSVSKQNDPQERDHNRPTGHVATSATYFRTSRGSSSRRSRQSPGWRLRACSLQRRAYRSQSGARS</sequence>
<feature type="region of interest" description="Disordered" evidence="1">
    <location>
        <begin position="285"/>
        <end position="416"/>
    </location>
</feature>
<accession>A0A0J0XQ88</accession>
<feature type="region of interest" description="Disordered" evidence="1">
    <location>
        <begin position="238"/>
        <end position="270"/>
    </location>
</feature>
<feature type="region of interest" description="Disordered" evidence="1">
    <location>
        <begin position="1"/>
        <end position="218"/>
    </location>
</feature>
<dbReference type="AlphaFoldDB" id="A0A0J0XQ88"/>
<reference evidence="2 3" key="1">
    <citation type="submission" date="2015-03" db="EMBL/GenBank/DDBJ databases">
        <title>Genomics and transcriptomics of the oil-accumulating basidiomycete yeast T. oleaginosus allow insights into substrate utilization and the diverse evolutionary trajectories of mating systems in fungi.</title>
        <authorList>
            <consortium name="DOE Joint Genome Institute"/>
            <person name="Kourist R."/>
            <person name="Kracht O."/>
            <person name="Bracharz F."/>
            <person name="Lipzen A."/>
            <person name="Nolan M."/>
            <person name="Ohm R."/>
            <person name="Grigoriev I."/>
            <person name="Sun S."/>
            <person name="Heitman J."/>
            <person name="Bruck T."/>
            <person name="Nowrousian M."/>
        </authorList>
    </citation>
    <scope>NUCLEOTIDE SEQUENCE [LARGE SCALE GENOMIC DNA]</scope>
    <source>
        <strain evidence="2 3">IBC0246</strain>
    </source>
</reference>
<feature type="compositionally biased region" description="Acidic residues" evidence="1">
    <location>
        <begin position="1"/>
        <end position="19"/>
    </location>
</feature>
<dbReference type="RefSeq" id="XP_018279777.1">
    <property type="nucleotide sequence ID" value="XM_018427293.1"/>
</dbReference>
<protein>
    <recommendedName>
        <fullName evidence="4">WW domain-containing protein</fullName>
    </recommendedName>
</protein>
<organism evidence="2 3">
    <name type="scientific">Cutaneotrichosporon oleaginosum</name>
    <dbReference type="NCBI Taxonomy" id="879819"/>
    <lineage>
        <taxon>Eukaryota</taxon>
        <taxon>Fungi</taxon>
        <taxon>Dikarya</taxon>
        <taxon>Basidiomycota</taxon>
        <taxon>Agaricomycotina</taxon>
        <taxon>Tremellomycetes</taxon>
        <taxon>Trichosporonales</taxon>
        <taxon>Trichosporonaceae</taxon>
        <taxon>Cutaneotrichosporon</taxon>
    </lineage>
</organism>
<gene>
    <name evidence="2" type="ORF">CC85DRAFT_60814</name>
</gene>
<feature type="compositionally biased region" description="Basic and acidic residues" evidence="1">
    <location>
        <begin position="313"/>
        <end position="326"/>
    </location>
</feature>
<feature type="compositionally biased region" description="Polar residues" evidence="1">
    <location>
        <begin position="109"/>
        <end position="135"/>
    </location>
</feature>
<dbReference type="GeneID" id="28987896"/>
<feature type="compositionally biased region" description="Basic and acidic residues" evidence="1">
    <location>
        <begin position="335"/>
        <end position="367"/>
    </location>
</feature>
<evidence type="ECO:0000313" key="3">
    <source>
        <dbReference type="Proteomes" id="UP000053611"/>
    </source>
</evidence>
<evidence type="ECO:0008006" key="4">
    <source>
        <dbReference type="Google" id="ProtNLM"/>
    </source>
</evidence>
<keyword evidence="3" id="KW-1185">Reference proteome</keyword>
<evidence type="ECO:0000256" key="1">
    <source>
        <dbReference type="SAM" id="MobiDB-lite"/>
    </source>
</evidence>
<name>A0A0J0XQ88_9TREE</name>
<dbReference type="Proteomes" id="UP000053611">
    <property type="component" value="Unassembled WGS sequence"/>
</dbReference>
<feature type="compositionally biased region" description="Basic and acidic residues" evidence="1">
    <location>
        <begin position="173"/>
        <end position="218"/>
    </location>
</feature>
<proteinExistence type="predicted"/>